<keyword evidence="2" id="KW-1185">Reference proteome</keyword>
<gene>
    <name evidence="1" type="ORF">DHETER_LOCUS14303</name>
</gene>
<evidence type="ECO:0000313" key="2">
    <source>
        <dbReference type="Proteomes" id="UP000789702"/>
    </source>
</evidence>
<proteinExistence type="predicted"/>
<accession>A0ACA9QHZ3</accession>
<evidence type="ECO:0000313" key="1">
    <source>
        <dbReference type="EMBL" id="CAG8745279.1"/>
    </source>
</evidence>
<name>A0ACA9QHZ3_9GLOM</name>
<dbReference type="Proteomes" id="UP000789702">
    <property type="component" value="Unassembled WGS sequence"/>
</dbReference>
<reference evidence="1" key="1">
    <citation type="submission" date="2021-06" db="EMBL/GenBank/DDBJ databases">
        <authorList>
            <person name="Kallberg Y."/>
            <person name="Tangrot J."/>
            <person name="Rosling A."/>
        </authorList>
    </citation>
    <scope>NUCLEOTIDE SEQUENCE</scope>
    <source>
        <strain evidence="1">IL203A</strain>
    </source>
</reference>
<comment type="caution">
    <text evidence="1">The sequence shown here is derived from an EMBL/GenBank/DDBJ whole genome shotgun (WGS) entry which is preliminary data.</text>
</comment>
<organism evidence="1 2">
    <name type="scientific">Dentiscutata heterogama</name>
    <dbReference type="NCBI Taxonomy" id="1316150"/>
    <lineage>
        <taxon>Eukaryota</taxon>
        <taxon>Fungi</taxon>
        <taxon>Fungi incertae sedis</taxon>
        <taxon>Mucoromycota</taxon>
        <taxon>Glomeromycotina</taxon>
        <taxon>Glomeromycetes</taxon>
        <taxon>Diversisporales</taxon>
        <taxon>Gigasporaceae</taxon>
        <taxon>Dentiscutata</taxon>
    </lineage>
</organism>
<sequence length="324" mass="36348">EIKTLLKLRSINFAGAALSPQIGERLVKSGANIQSVYGSTETGVIMDTRIVNKSFLPNIPWNAMKLAIPESYVKWIEKNDFIDGAKELIIKKEAPILSNIKGNTEDGDYKVGDLLLETPKGSGFYILLGRVDDTIVHSTGEKTNPIPIEETIRLNQFVKQVVVVGFNRPFNCLLIELDYENIKMTPFLDVTKNIFDSIHQANNDCPSHSRIFDEMVYILPLEGKIIPRTLKNNVQRKKVETEFKEEIEMLYDNFVNAKLVSNNKSSSNNGWNEDSIKSIILDSLKLAIGDSFSLTEDGETSFFAIGLDSLSATKLRAILQKQFP</sequence>
<feature type="non-terminal residue" evidence="1">
    <location>
        <position position="324"/>
    </location>
</feature>
<dbReference type="EMBL" id="CAJVPU010043222">
    <property type="protein sequence ID" value="CAG8745279.1"/>
    <property type="molecule type" value="Genomic_DNA"/>
</dbReference>
<feature type="non-terminal residue" evidence="1">
    <location>
        <position position="1"/>
    </location>
</feature>
<protein>
    <submittedName>
        <fullName evidence="1">222_t:CDS:1</fullName>
    </submittedName>
</protein>